<dbReference type="EMBL" id="MEWA01000004">
    <property type="protein sequence ID" value="OGC70595.1"/>
    <property type="molecule type" value="Genomic_DNA"/>
</dbReference>
<comment type="caution">
    <text evidence="1">The sequence shown here is derived from an EMBL/GenBank/DDBJ whole genome shotgun (WGS) entry which is preliminary data.</text>
</comment>
<dbReference type="AlphaFoldDB" id="A0A1F4WMB7"/>
<reference evidence="1 2" key="1">
    <citation type="journal article" date="2016" name="Nat. Commun.">
        <title>Thousands of microbial genomes shed light on interconnected biogeochemical processes in an aquifer system.</title>
        <authorList>
            <person name="Anantharaman K."/>
            <person name="Brown C.T."/>
            <person name="Hug L.A."/>
            <person name="Sharon I."/>
            <person name="Castelle C.J."/>
            <person name="Probst A.J."/>
            <person name="Thomas B.C."/>
            <person name="Singh A."/>
            <person name="Wilkins M.J."/>
            <person name="Karaoz U."/>
            <person name="Brodie E.L."/>
            <person name="Williams K.H."/>
            <person name="Hubbard S.S."/>
            <person name="Banfield J.F."/>
        </authorList>
    </citation>
    <scope>NUCLEOTIDE SEQUENCE [LARGE SCALE GENOMIC DNA]</scope>
</reference>
<evidence type="ECO:0000313" key="1">
    <source>
        <dbReference type="EMBL" id="OGC70595.1"/>
    </source>
</evidence>
<sequence length="61" mass="6613">MDKNVYVCTGTCSAEVSQEEFENGVTQCGTDGCNMKGHAFEKRVKCVACGNVRKDGESHSH</sequence>
<gene>
    <name evidence="1" type="ORF">A2415_02490</name>
</gene>
<name>A0A1F4WMB7_UNCKA</name>
<protein>
    <submittedName>
        <fullName evidence="1">Uncharacterized protein</fullName>
    </submittedName>
</protein>
<dbReference type="Proteomes" id="UP000179113">
    <property type="component" value="Unassembled WGS sequence"/>
</dbReference>
<evidence type="ECO:0000313" key="2">
    <source>
        <dbReference type="Proteomes" id="UP000179113"/>
    </source>
</evidence>
<accession>A0A1F4WMB7</accession>
<organism evidence="1 2">
    <name type="scientific">candidate division WWE3 bacterium RIFOXYC1_FULL_39_7</name>
    <dbReference type="NCBI Taxonomy" id="1802643"/>
    <lineage>
        <taxon>Bacteria</taxon>
        <taxon>Katanobacteria</taxon>
    </lineage>
</organism>
<proteinExistence type="predicted"/>